<evidence type="ECO:0000313" key="9">
    <source>
        <dbReference type="EMBL" id="HJA70186.1"/>
    </source>
</evidence>
<dbReference type="GO" id="GO:0055085">
    <property type="term" value="P:transmembrane transport"/>
    <property type="evidence" value="ECO:0007669"/>
    <property type="project" value="InterPro"/>
</dbReference>
<comment type="caution">
    <text evidence="9">The sequence shown here is derived from an EMBL/GenBank/DDBJ whole genome shotgun (WGS) entry which is preliminary data.</text>
</comment>
<dbReference type="GO" id="GO:0005886">
    <property type="term" value="C:plasma membrane"/>
    <property type="evidence" value="ECO:0007669"/>
    <property type="project" value="UniProtKB-SubCell"/>
</dbReference>
<keyword evidence="3" id="KW-0813">Transport</keyword>
<evidence type="ECO:0000256" key="2">
    <source>
        <dbReference type="ARBA" id="ARBA00010145"/>
    </source>
</evidence>
<evidence type="ECO:0000256" key="7">
    <source>
        <dbReference type="ARBA" id="ARBA00023136"/>
    </source>
</evidence>
<dbReference type="EMBL" id="DWZA01000011">
    <property type="protein sequence ID" value="HJA70186.1"/>
    <property type="molecule type" value="Genomic_DNA"/>
</dbReference>
<feature type="transmembrane region" description="Helical" evidence="8">
    <location>
        <begin position="222"/>
        <end position="244"/>
    </location>
</feature>
<sequence length="302" mass="33257">MESFFRMLDAQAVLLVYLCIGFYCAKKDIIDGHTKQKLTDLILQITLPCMIFESFDRPLTPELLKQTFAVLMVALMISILSYLCGKVLYNRYPWEKKSVLQYATLVNNCGFLGLPMVSAVYGSEGLLFASIFIIPNRIFMWTAGISIFTKADLKSNLKNILLNPCIITVILGLGRRILNIPVHEVIDTAVSAIGQVTTPLSMFVIGTMVVGVSIPSLFEKSIFYLSFVRLIALPMAALVILNLIHMSPLLTGVSLILTGMPAGSTSVLLAVKYGVNADYASRCVVMTTILSLITIPILMLFL</sequence>
<name>A0A9D2HEM2_9FIRM</name>
<feature type="transmembrane region" description="Helical" evidence="8">
    <location>
        <begin position="283"/>
        <end position="301"/>
    </location>
</feature>
<dbReference type="InterPro" id="IPR038770">
    <property type="entry name" value="Na+/solute_symporter_sf"/>
</dbReference>
<comment type="similarity">
    <text evidence="2">Belongs to the auxin efflux carrier (TC 2.A.69) family.</text>
</comment>
<evidence type="ECO:0000256" key="1">
    <source>
        <dbReference type="ARBA" id="ARBA00004651"/>
    </source>
</evidence>
<dbReference type="PANTHER" id="PTHR36838">
    <property type="entry name" value="AUXIN EFFLUX CARRIER FAMILY PROTEIN"/>
    <property type="match status" value="1"/>
</dbReference>
<feature type="transmembrane region" description="Helical" evidence="8">
    <location>
        <begin position="67"/>
        <end position="88"/>
    </location>
</feature>
<feature type="transmembrane region" description="Helical" evidence="8">
    <location>
        <begin position="127"/>
        <end position="148"/>
    </location>
</feature>
<proteinExistence type="inferred from homology"/>
<reference evidence="9" key="2">
    <citation type="submission" date="2021-04" db="EMBL/GenBank/DDBJ databases">
        <authorList>
            <person name="Gilroy R."/>
        </authorList>
    </citation>
    <scope>NUCLEOTIDE SEQUENCE</scope>
    <source>
        <strain evidence="9">CHK178-16964</strain>
    </source>
</reference>
<feature type="transmembrane region" description="Helical" evidence="8">
    <location>
        <begin position="160"/>
        <end position="178"/>
    </location>
</feature>
<evidence type="ECO:0000256" key="3">
    <source>
        <dbReference type="ARBA" id="ARBA00022448"/>
    </source>
</evidence>
<dbReference type="Proteomes" id="UP000823900">
    <property type="component" value="Unassembled WGS sequence"/>
</dbReference>
<feature type="transmembrane region" description="Helical" evidence="8">
    <location>
        <begin position="250"/>
        <end position="271"/>
    </location>
</feature>
<evidence type="ECO:0000256" key="5">
    <source>
        <dbReference type="ARBA" id="ARBA00022692"/>
    </source>
</evidence>
<feature type="transmembrane region" description="Helical" evidence="8">
    <location>
        <begin position="100"/>
        <end position="121"/>
    </location>
</feature>
<evidence type="ECO:0000256" key="8">
    <source>
        <dbReference type="SAM" id="Phobius"/>
    </source>
</evidence>
<dbReference type="InterPro" id="IPR004776">
    <property type="entry name" value="Mem_transp_PIN-like"/>
</dbReference>
<protein>
    <submittedName>
        <fullName evidence="9">AEC family transporter</fullName>
    </submittedName>
</protein>
<comment type="subcellular location">
    <subcellularLocation>
        <location evidence="1">Cell membrane</location>
        <topology evidence="1">Multi-pass membrane protein</topology>
    </subcellularLocation>
</comment>
<keyword evidence="5 8" id="KW-0812">Transmembrane</keyword>
<keyword evidence="7 8" id="KW-0472">Membrane</keyword>
<dbReference type="AlphaFoldDB" id="A0A9D2HEM2"/>
<keyword evidence="6 8" id="KW-1133">Transmembrane helix</keyword>
<dbReference type="Pfam" id="PF03547">
    <property type="entry name" value="Mem_trans"/>
    <property type="match status" value="1"/>
</dbReference>
<gene>
    <name evidence="9" type="ORF">IAA07_01230</name>
</gene>
<accession>A0A9D2HEM2</accession>
<organism evidence="9 10">
    <name type="scientific">Candidatus Lachnoclostridium stercoravium</name>
    <dbReference type="NCBI Taxonomy" id="2838633"/>
    <lineage>
        <taxon>Bacteria</taxon>
        <taxon>Bacillati</taxon>
        <taxon>Bacillota</taxon>
        <taxon>Clostridia</taxon>
        <taxon>Lachnospirales</taxon>
        <taxon>Lachnospiraceae</taxon>
    </lineage>
</organism>
<evidence type="ECO:0000256" key="6">
    <source>
        <dbReference type="ARBA" id="ARBA00022989"/>
    </source>
</evidence>
<dbReference type="PANTHER" id="PTHR36838:SF1">
    <property type="entry name" value="SLR1864 PROTEIN"/>
    <property type="match status" value="1"/>
</dbReference>
<evidence type="ECO:0000313" key="10">
    <source>
        <dbReference type="Proteomes" id="UP000823900"/>
    </source>
</evidence>
<feature type="transmembrane region" description="Helical" evidence="8">
    <location>
        <begin position="190"/>
        <end position="210"/>
    </location>
</feature>
<reference evidence="9" key="1">
    <citation type="journal article" date="2021" name="PeerJ">
        <title>Extensive microbial diversity within the chicken gut microbiome revealed by metagenomics and culture.</title>
        <authorList>
            <person name="Gilroy R."/>
            <person name="Ravi A."/>
            <person name="Getino M."/>
            <person name="Pursley I."/>
            <person name="Horton D.L."/>
            <person name="Alikhan N.F."/>
            <person name="Baker D."/>
            <person name="Gharbi K."/>
            <person name="Hall N."/>
            <person name="Watson M."/>
            <person name="Adriaenssens E.M."/>
            <person name="Foster-Nyarko E."/>
            <person name="Jarju S."/>
            <person name="Secka A."/>
            <person name="Antonio M."/>
            <person name="Oren A."/>
            <person name="Chaudhuri R.R."/>
            <person name="La Ragione R."/>
            <person name="Hildebrand F."/>
            <person name="Pallen M.J."/>
        </authorList>
    </citation>
    <scope>NUCLEOTIDE SEQUENCE</scope>
    <source>
        <strain evidence="9">CHK178-16964</strain>
    </source>
</reference>
<keyword evidence="4" id="KW-1003">Cell membrane</keyword>
<evidence type="ECO:0000256" key="4">
    <source>
        <dbReference type="ARBA" id="ARBA00022475"/>
    </source>
</evidence>
<dbReference type="Gene3D" id="1.20.1530.20">
    <property type="match status" value="1"/>
</dbReference>